<organism evidence="1 2">
    <name type="scientific">Lupinus albus</name>
    <name type="common">White lupine</name>
    <name type="synonym">Lupinus termis</name>
    <dbReference type="NCBI Taxonomy" id="3870"/>
    <lineage>
        <taxon>Eukaryota</taxon>
        <taxon>Viridiplantae</taxon>
        <taxon>Streptophyta</taxon>
        <taxon>Embryophyta</taxon>
        <taxon>Tracheophyta</taxon>
        <taxon>Spermatophyta</taxon>
        <taxon>Magnoliopsida</taxon>
        <taxon>eudicotyledons</taxon>
        <taxon>Gunneridae</taxon>
        <taxon>Pentapetalae</taxon>
        <taxon>rosids</taxon>
        <taxon>fabids</taxon>
        <taxon>Fabales</taxon>
        <taxon>Fabaceae</taxon>
        <taxon>Papilionoideae</taxon>
        <taxon>50 kb inversion clade</taxon>
        <taxon>genistoids sensu lato</taxon>
        <taxon>core genistoids</taxon>
        <taxon>Genisteae</taxon>
        <taxon>Lupinus</taxon>
    </lineage>
</organism>
<protein>
    <submittedName>
        <fullName evidence="1">Uncharacterized protein</fullName>
    </submittedName>
</protein>
<evidence type="ECO:0000313" key="2">
    <source>
        <dbReference type="Proteomes" id="UP000447434"/>
    </source>
</evidence>
<dbReference type="PANTHER" id="PTHR34222">
    <property type="entry name" value="GAG_PRE-INTEGRS DOMAIN-CONTAINING PROTEIN"/>
    <property type="match status" value="1"/>
</dbReference>
<name>A0A6A4P1B3_LUPAL</name>
<dbReference type="EMBL" id="WOCE01000017">
    <property type="protein sequence ID" value="KAE9595382.1"/>
    <property type="molecule type" value="Genomic_DNA"/>
</dbReference>
<reference evidence="2" key="1">
    <citation type="journal article" date="2020" name="Nat. Commun.">
        <title>Genome sequence of the cluster root forming white lupin.</title>
        <authorList>
            <person name="Hufnagel B."/>
            <person name="Marques A."/>
            <person name="Soriano A."/>
            <person name="Marques L."/>
            <person name="Divol F."/>
            <person name="Doumas P."/>
            <person name="Sallet E."/>
            <person name="Mancinotti D."/>
            <person name="Carrere S."/>
            <person name="Marande W."/>
            <person name="Arribat S."/>
            <person name="Keller J."/>
            <person name="Huneau C."/>
            <person name="Blein T."/>
            <person name="Aime D."/>
            <person name="Laguerre M."/>
            <person name="Taylor J."/>
            <person name="Schubert V."/>
            <person name="Nelson M."/>
            <person name="Geu-Flores F."/>
            <person name="Crespi M."/>
            <person name="Gallardo-Guerrero K."/>
            <person name="Delaux P.-M."/>
            <person name="Salse J."/>
            <person name="Berges H."/>
            <person name="Guyot R."/>
            <person name="Gouzy J."/>
            <person name="Peret B."/>
        </authorList>
    </citation>
    <scope>NUCLEOTIDE SEQUENCE [LARGE SCALE GENOMIC DNA]</scope>
    <source>
        <strain evidence="2">cv. Amiga</strain>
    </source>
</reference>
<sequence>MVMDPLPLINKVLYILIQQERHMQFEDPSLSASISTTKNIIMSLRRGRGYRGIFNNIYNSTTRGSFNQSGRGRGQKSCTFCQITGHTLDTFYKKHVFPPGYQNISSSINNYVGQGNKQQTHQEVFMNCVPKEEKQDLDLPFTPAQHSALKTLIQQSISQVYHNANPVVCYIPNSTTMHQEQINSGSTLLEDDWCS</sequence>
<gene>
    <name evidence="1" type="ORF">Lalb_Chr17g0338211</name>
</gene>
<evidence type="ECO:0000313" key="1">
    <source>
        <dbReference type="EMBL" id="KAE9595382.1"/>
    </source>
</evidence>
<keyword evidence="2" id="KW-1185">Reference proteome</keyword>
<accession>A0A6A4P1B3</accession>
<dbReference type="PANTHER" id="PTHR34222:SF99">
    <property type="entry name" value="PROTEIN, PUTATIVE-RELATED"/>
    <property type="match status" value="1"/>
</dbReference>
<dbReference type="AlphaFoldDB" id="A0A6A4P1B3"/>
<dbReference type="Proteomes" id="UP000447434">
    <property type="component" value="Chromosome 17"/>
</dbReference>
<dbReference type="OrthoDB" id="1436940at2759"/>
<comment type="caution">
    <text evidence="1">The sequence shown here is derived from an EMBL/GenBank/DDBJ whole genome shotgun (WGS) entry which is preliminary data.</text>
</comment>
<proteinExistence type="predicted"/>